<dbReference type="EMBL" id="CP000513">
    <property type="protein sequence ID" value="ABQ14012.1"/>
    <property type="molecule type" value="Genomic_DNA"/>
</dbReference>
<dbReference type="STRING" id="246195.DNO_0050"/>
<evidence type="ECO:0000313" key="1">
    <source>
        <dbReference type="EMBL" id="ABQ14012.1"/>
    </source>
</evidence>
<name>A5EWW7_DICNV</name>
<dbReference type="OrthoDB" id="6646492at2"/>
<dbReference type="eggNOG" id="ENOG502Z9XM">
    <property type="taxonomic scope" value="Bacteria"/>
</dbReference>
<accession>A5EWW7</accession>
<dbReference type="KEGG" id="dno:DNO_0050"/>
<dbReference type="AlphaFoldDB" id="A5EWW7"/>
<reference evidence="1 2" key="1">
    <citation type="journal article" date="2007" name="Nat. Biotechnol.">
        <title>Genome sequence and identification of candidate vaccine antigens from the animal pathogen Dichelobacter nodosus.</title>
        <authorList>
            <person name="Myers G.S."/>
            <person name="Parker D."/>
            <person name="Al-Hasani K."/>
            <person name="Kennan R.M."/>
            <person name="Seemann T."/>
            <person name="Ren Q."/>
            <person name="Badger J.H."/>
            <person name="Selengut J.D."/>
            <person name="Deboy R.T."/>
            <person name="Tettelin H."/>
            <person name="Boyce J.D."/>
            <person name="McCarl V.P."/>
            <person name="Han X."/>
            <person name="Nelson W.C."/>
            <person name="Madupu R."/>
            <person name="Mohamoud Y."/>
            <person name="Holley T."/>
            <person name="Fedorova N."/>
            <person name="Khouri H."/>
            <person name="Bottomley S.P."/>
            <person name="Whittington R.J."/>
            <person name="Adler B."/>
            <person name="Songer J.G."/>
            <person name="Rood J.I."/>
            <person name="Paulsen I.T."/>
        </authorList>
    </citation>
    <scope>NUCLEOTIDE SEQUENCE [LARGE SCALE GENOMIC DNA]</scope>
    <source>
        <strain evidence="1 2">VCS1703A</strain>
    </source>
</reference>
<evidence type="ECO:0000313" key="2">
    <source>
        <dbReference type="Proteomes" id="UP000000248"/>
    </source>
</evidence>
<sequence>MLTYRLPLLIVIHYFIVFSDGFAQTSDNWVDEQHQQVQSSLQQMANNINSWFGENDEQNPAKAGLRVMIDQRWNHYEGYSLRPRIRGSLRLPALQDKISVVFGDETMDHEFKDAAELMSESRGLEHKSHFSMQDTKRTNSSVALQWSPARQNTFDSKFSLGMRSGGDIYVKTELSKDNQYHRLQNHNAIIYRYGLKSQHYVRGNLDFNYQLGGNNIASNQTHIDYHHDDDEEKWGWGNRLSYKHLTGKNSWYHYGVYTGGNIKNKQFSLNSYGPFISMRRNLLRDWLFIQPELTYYNNKEQDYQHNIGIMLRLEMQF</sequence>
<dbReference type="Proteomes" id="UP000000248">
    <property type="component" value="Chromosome"/>
</dbReference>
<proteinExistence type="predicted"/>
<dbReference type="RefSeq" id="WP_011927808.1">
    <property type="nucleotide sequence ID" value="NC_009446.1"/>
</dbReference>
<dbReference type="HOGENOM" id="CLU_064884_0_0_6"/>
<keyword evidence="2" id="KW-1185">Reference proteome</keyword>
<gene>
    <name evidence="1" type="ordered locus">DNO_0050</name>
</gene>
<protein>
    <submittedName>
        <fullName evidence="1">Uncharacterized protein</fullName>
    </submittedName>
</protein>
<organism evidence="1 2">
    <name type="scientific">Dichelobacter nodosus (strain VCS1703A)</name>
    <dbReference type="NCBI Taxonomy" id="246195"/>
    <lineage>
        <taxon>Bacteria</taxon>
        <taxon>Pseudomonadati</taxon>
        <taxon>Pseudomonadota</taxon>
        <taxon>Gammaproteobacteria</taxon>
        <taxon>Cardiobacteriales</taxon>
        <taxon>Cardiobacteriaceae</taxon>
        <taxon>Dichelobacter</taxon>
    </lineage>
</organism>